<feature type="domain" description="EF-hand" evidence="3">
    <location>
        <begin position="207"/>
        <end position="242"/>
    </location>
</feature>
<evidence type="ECO:0000256" key="1">
    <source>
        <dbReference type="ARBA" id="ARBA00022837"/>
    </source>
</evidence>
<evidence type="ECO:0000259" key="2">
    <source>
        <dbReference type="PROSITE" id="PS50206"/>
    </source>
</evidence>
<dbReference type="SUPFAM" id="SSF47473">
    <property type="entry name" value="EF-hand"/>
    <property type="match status" value="2"/>
</dbReference>
<dbReference type="InterPro" id="IPR001763">
    <property type="entry name" value="Rhodanese-like_dom"/>
</dbReference>
<dbReference type="InterPro" id="IPR011992">
    <property type="entry name" value="EF-hand-dom_pair"/>
</dbReference>
<dbReference type="Pfam" id="PF13499">
    <property type="entry name" value="EF-hand_7"/>
    <property type="match status" value="3"/>
</dbReference>
<feature type="domain" description="EF-hand" evidence="3">
    <location>
        <begin position="301"/>
        <end position="336"/>
    </location>
</feature>
<dbReference type="OMA" id="AQRDWRY"/>
<organism evidence="5">
    <name type="scientific">Micromonas pusilla (strain CCMP1545)</name>
    <name type="common">Picoplanktonic green alga</name>
    <dbReference type="NCBI Taxonomy" id="564608"/>
    <lineage>
        <taxon>Eukaryota</taxon>
        <taxon>Viridiplantae</taxon>
        <taxon>Chlorophyta</taxon>
        <taxon>Mamiellophyceae</taxon>
        <taxon>Mamiellales</taxon>
        <taxon>Mamiellaceae</taxon>
        <taxon>Micromonas</taxon>
    </lineage>
</organism>
<feature type="domain" description="EF-hand" evidence="3">
    <location>
        <begin position="255"/>
        <end position="278"/>
    </location>
</feature>
<dbReference type="InterPro" id="IPR036873">
    <property type="entry name" value="Rhodanese-like_dom_sf"/>
</dbReference>
<dbReference type="EMBL" id="GG663742">
    <property type="protein sequence ID" value="EEH55478.1"/>
    <property type="molecule type" value="Genomic_DNA"/>
</dbReference>
<dbReference type="InterPro" id="IPR052591">
    <property type="entry name" value="CML21-like"/>
</dbReference>
<keyword evidence="5" id="KW-1185">Reference proteome</keyword>
<feature type="domain" description="Rhodanese" evidence="2">
    <location>
        <begin position="432"/>
        <end position="539"/>
    </location>
</feature>
<feature type="domain" description="EF-hand" evidence="3">
    <location>
        <begin position="44"/>
        <end position="79"/>
    </location>
</feature>
<dbReference type="AlphaFoldDB" id="C1MXK7"/>
<dbReference type="SUPFAM" id="SSF52821">
    <property type="entry name" value="Rhodanese/Cell cycle control phosphatase"/>
    <property type="match status" value="1"/>
</dbReference>
<evidence type="ECO:0000259" key="3">
    <source>
        <dbReference type="PROSITE" id="PS50222"/>
    </source>
</evidence>
<proteinExistence type="predicted"/>
<protein>
    <submittedName>
        <fullName evidence="4">Predicted protein</fullName>
    </submittedName>
</protein>
<feature type="domain" description="EF-hand" evidence="3">
    <location>
        <begin position="7"/>
        <end position="42"/>
    </location>
</feature>
<evidence type="ECO:0000313" key="4">
    <source>
        <dbReference type="EMBL" id="EEH55478.1"/>
    </source>
</evidence>
<dbReference type="Gene3D" id="3.40.250.10">
    <property type="entry name" value="Rhodanese-like domain"/>
    <property type="match status" value="1"/>
</dbReference>
<dbReference type="SMART" id="SM00054">
    <property type="entry name" value="EFh"/>
    <property type="match status" value="6"/>
</dbReference>
<reference evidence="4 5" key="1">
    <citation type="journal article" date="2009" name="Science">
        <title>Green evolution and dynamic adaptations revealed by genomes of the marine picoeukaryotes Micromonas.</title>
        <authorList>
            <person name="Worden A.Z."/>
            <person name="Lee J.H."/>
            <person name="Mock T."/>
            <person name="Rouze P."/>
            <person name="Simmons M.P."/>
            <person name="Aerts A.L."/>
            <person name="Allen A.E."/>
            <person name="Cuvelier M.L."/>
            <person name="Derelle E."/>
            <person name="Everett M.V."/>
            <person name="Foulon E."/>
            <person name="Grimwood J."/>
            <person name="Gundlach H."/>
            <person name="Henrissat B."/>
            <person name="Napoli C."/>
            <person name="McDonald S.M."/>
            <person name="Parker M.S."/>
            <person name="Rombauts S."/>
            <person name="Salamov A."/>
            <person name="Von Dassow P."/>
            <person name="Badger J.H."/>
            <person name="Coutinho P.M."/>
            <person name="Demir E."/>
            <person name="Dubchak I."/>
            <person name="Gentemann C."/>
            <person name="Eikrem W."/>
            <person name="Gready J.E."/>
            <person name="John U."/>
            <person name="Lanier W."/>
            <person name="Lindquist E.A."/>
            <person name="Lucas S."/>
            <person name="Mayer K.F."/>
            <person name="Moreau H."/>
            <person name="Not F."/>
            <person name="Otillar R."/>
            <person name="Panaud O."/>
            <person name="Pangilinan J."/>
            <person name="Paulsen I."/>
            <person name="Piegu B."/>
            <person name="Poliakov A."/>
            <person name="Robbens S."/>
            <person name="Schmutz J."/>
            <person name="Toulza E."/>
            <person name="Wyss T."/>
            <person name="Zelensky A."/>
            <person name="Zhou K."/>
            <person name="Armbrust E.V."/>
            <person name="Bhattacharya D."/>
            <person name="Goodenough U.W."/>
            <person name="Van de Peer Y."/>
            <person name="Grigoriev I.V."/>
        </authorList>
    </citation>
    <scope>NUCLEOTIDE SEQUENCE [LARGE SCALE GENOMIC DNA]</scope>
    <source>
        <strain evidence="4 5">CCMP1545</strain>
    </source>
</reference>
<dbReference type="InterPro" id="IPR002048">
    <property type="entry name" value="EF_hand_dom"/>
</dbReference>
<dbReference type="GO" id="GO:0005509">
    <property type="term" value="F:calcium ion binding"/>
    <property type="evidence" value="ECO:0007669"/>
    <property type="project" value="InterPro"/>
</dbReference>
<dbReference type="PROSITE" id="PS50206">
    <property type="entry name" value="RHODANESE_3"/>
    <property type="match status" value="1"/>
</dbReference>
<dbReference type="Gene3D" id="1.10.238.10">
    <property type="entry name" value="EF-hand"/>
    <property type="match status" value="3"/>
</dbReference>
<name>C1MXK7_MICPC</name>
<dbReference type="PROSITE" id="PS00018">
    <property type="entry name" value="EF_HAND_1"/>
    <property type="match status" value="5"/>
</dbReference>
<feature type="domain" description="EF-hand" evidence="3">
    <location>
        <begin position="337"/>
        <end position="372"/>
    </location>
</feature>
<dbReference type="InterPro" id="IPR018247">
    <property type="entry name" value="EF_Hand_1_Ca_BS"/>
</dbReference>
<gene>
    <name evidence="4" type="ORF">MICPUCDRAFT_60196</name>
</gene>
<keyword evidence="1" id="KW-0106">Calcium</keyword>
<dbReference type="Proteomes" id="UP000001876">
    <property type="component" value="Unassembled WGS sequence"/>
</dbReference>
<dbReference type="PROSITE" id="PS50222">
    <property type="entry name" value="EF_HAND_2"/>
    <property type="match status" value="6"/>
</dbReference>
<dbReference type="KEGG" id="mpp:MICPUCDRAFT_60196"/>
<dbReference type="CDD" id="cd00051">
    <property type="entry name" value="EFh"/>
    <property type="match status" value="2"/>
</dbReference>
<dbReference type="OrthoDB" id="528158at2759"/>
<evidence type="ECO:0000313" key="5">
    <source>
        <dbReference type="Proteomes" id="UP000001876"/>
    </source>
</evidence>
<dbReference type="STRING" id="564608.C1MXK7"/>
<dbReference type="PANTHER" id="PTHR23064">
    <property type="entry name" value="TROPONIN"/>
    <property type="match status" value="1"/>
</dbReference>
<sequence>MPAEAMDRVEALRVVFRSLDDDDSGSLDMDEVLRLLVEGVCQRLTLDEAIAYFETLDADGDGTIDEEEYVAAMLHITRDYTAEEFEHEVKHLIARSRKAIEDPKYYFHCDGNREYLGDEVAPLLEKGLEALLSAVEKERLRVATGVDWDEDGYRPDDWRPLRPLRFLGEWLRRNSRTGRAEVAAEEARLAAERAKYDWRDIPFEKRTREEKLRTSFEAMDRDDSGSLDFDEMLFVCRKINPGRGLEETKSQVEWLDKDGDGQVDAEEYVGAMTQLMEEIDDETFDEGVKKVLTAVTFAYATREEKLKMVFDRVDDDGSGELDREEMTKLARALTPGGDEAKVRKTLKWLDKDGDAAVTFDEFKTPILEMTSGLDDDQYDAAIHKLLAADGEATEPDPAEELPTKFAAYVSNLKTHATARQMGVKRLNSMAEQKKKIAVVDCRAEDERAVSTIKDSIALSGIAASGASEEEMIASVTAAIESGDFSAADGCDFIVVMSSVGLESGVAAPLIAEKLGEGVDVFNLCGGIVSWFNHGGEVVDGAGEAVEAVHPGTKRCIGFVRPRKNAFKFGGGGKKKKDDDDAA</sequence>
<dbReference type="GeneID" id="9685852"/>
<dbReference type="RefSeq" id="XP_003060709.1">
    <property type="nucleotide sequence ID" value="XM_003060663.1"/>
</dbReference>
<accession>C1MXK7</accession>